<evidence type="ECO:0000313" key="2">
    <source>
        <dbReference type="Proteomes" id="UP000001034"/>
    </source>
</evidence>
<evidence type="ECO:0000313" key="1">
    <source>
        <dbReference type="EMBL" id="BAG41479.1"/>
    </source>
</evidence>
<organism evidence="1 2">
    <name type="scientific">Ralstonia phage phiRSL1</name>
    <dbReference type="NCBI Taxonomy" id="1980924"/>
    <lineage>
        <taxon>Viruses</taxon>
        <taxon>Duplodnaviria</taxon>
        <taxon>Heunggongvirae</taxon>
        <taxon>Uroviricota</taxon>
        <taxon>Caudoviricetes</taxon>
        <taxon>Mieseafarmvirus</taxon>
        <taxon>Mieseafarmvirus RSL1</taxon>
    </lineage>
</organism>
<dbReference type="EMBL" id="AB366653">
    <property type="protein sequence ID" value="BAG41479.1"/>
    <property type="molecule type" value="Genomic_DNA"/>
</dbReference>
<reference evidence="1 2" key="1">
    <citation type="journal article" date="2010" name="Virology">
        <title>A jumbo phage infecting the phytopathogen Ralstonia solanacearum defines a new lineage of the Myoviridae family.</title>
        <authorList>
            <person name="Yamada T."/>
            <person name="Satoh S."/>
            <person name="Ishikawa H."/>
            <person name="Fujiwara A."/>
            <person name="Kawasaki T."/>
            <person name="Fujie M."/>
            <person name="Ogata H."/>
        </authorList>
    </citation>
    <scope>NUCLEOTIDE SEQUENCE [LARGE SCALE GENOMIC DNA]</scope>
</reference>
<protein>
    <recommendedName>
        <fullName evidence="3">Transposase</fullName>
    </recommendedName>
</protein>
<dbReference type="GeneID" id="6369913"/>
<accession>B2ZXQ4</accession>
<keyword evidence="2" id="KW-1185">Reference proteome</keyword>
<name>B2ZXQ4_9CAUD</name>
<dbReference type="RefSeq" id="YP_001949909.1">
    <property type="nucleotide sequence ID" value="NC_010811.2"/>
</dbReference>
<dbReference type="Proteomes" id="UP000001034">
    <property type="component" value="Segment"/>
</dbReference>
<evidence type="ECO:0008006" key="3">
    <source>
        <dbReference type="Google" id="ProtNLM"/>
    </source>
</evidence>
<dbReference type="KEGG" id="vg:6369913"/>
<sequence>MRLPRNHYLLTQRHPTRLLMDGIIRKLTRGAYDIQQLRIATGLRVVAQFRDRFNVPEPVTDVQLDHATTGEARAALDAEAKEKADKQRDALLKQIRIHFDRVTDGIVATQRRKTYHFDDVFKDETDVWFMENYMGILDQEQQAFKRLERALGKNGFYNDWLANVKGIGPAMAGVLISELDPYRAKYPSSFWKYSGLDVVTVVDPETHDIVRTEGRRNFKHHLVESTYTDRDGKEQTKMGLSYNPWLKTKLLAVMAPSFLKCSHPVYSKMYYDYKLRQLNRPELKDNKAVKAIAHKRALRYVAKMFLRDLHTAWRTYEGLEVYPSYEEAKLGMTHGRDPSAEAARQ</sequence>
<proteinExistence type="predicted"/>